<comment type="caution">
    <text evidence="1">The sequence shown here is derived from an EMBL/GenBank/DDBJ whole genome shotgun (WGS) entry which is preliminary data.</text>
</comment>
<name>A0ACB5PWU9_9BACT</name>
<evidence type="ECO:0000313" key="1">
    <source>
        <dbReference type="EMBL" id="GGF79367.1"/>
    </source>
</evidence>
<dbReference type="Proteomes" id="UP000605392">
    <property type="component" value="Unassembled WGS sequence"/>
</dbReference>
<evidence type="ECO:0000313" key="2">
    <source>
        <dbReference type="Proteomes" id="UP000605392"/>
    </source>
</evidence>
<sequence>MKHTHRLLGLLLSGVCLLTQFSHAPSPVGLGWAKNNVNGAIFRKNSVATHKQEQYTAYYDSLGYVVLAKRRLPAGTWQVQRTPYQGKVQDAHNVISLMVDGAGYLHLSFDHHGNPLRYCRSVRPGSLEMSALQPMTGEREKNVTYPEFHRFPNGDLLFLYRDGSSGNGNLALNHYSPKTQRWTRLHDVLIDGEGQRNAYWQACIDRKGAIHVSWVWRESPNVASNHDMAYARSLDGGKTWQRSTGEMYQLPITAATAEYAARIPQNSELINQTSITTDAAGTPYIATYWRPAGTQVPQYQLIYRAGKEWKTAQISQRTTPFSLSGVGTKKIPVSRPQLLVATQKGRTAAYLLFRDAERQDRASLATCSDLQLNRWQVTDLTSTSVGNWEPSYDTERWQRQGVLSLFVQRTGQGDGETLEKLPAQPVYILDWKPTPRAKSSTSNSWSLVGAPAVTPSTAAASAPEGWRLVWADEFNTNGRPDPQNWQFETGFVRNHELQWYQPDNARCENGLLLIEARKEQRPNPNYQAGSPDWKKSPPLIEYTSASLNTRGRHSWQYGRFEMRGRIDTSAGLWPAFWTLGVSKPWPSIGEIDIMEFYQGKVLANVASGTAQPYTARWHSKTKPVAEFTDPQWSQKFHVWRMDWDATAIRLYVDDLLLNETPLTQTVNQDGTGFNPMMQPHYLLLNLALGGDNGGPLGNTIFPNRFEVDYVRVYQH</sequence>
<protein>
    <submittedName>
        <fullName evidence="1">Uncharacterized protein</fullName>
    </submittedName>
</protein>
<accession>A0ACB5PWU9</accession>
<organism evidence="1 2">
    <name type="scientific">Hymenobacter qilianensis</name>
    <dbReference type="NCBI Taxonomy" id="1385715"/>
    <lineage>
        <taxon>Bacteria</taxon>
        <taxon>Pseudomonadati</taxon>
        <taxon>Bacteroidota</taxon>
        <taxon>Cytophagia</taxon>
        <taxon>Cytophagales</taxon>
        <taxon>Hymenobacteraceae</taxon>
        <taxon>Hymenobacter</taxon>
    </lineage>
</organism>
<reference evidence="1 2" key="1">
    <citation type="journal article" date="2019" name="Int. J. Syst. Evol. Microbiol.">
        <title>The Global Catalogue of Microorganisms (GCM) 10K type strain sequencing project: providing services to taxonomists for standard genome sequencing and annotation.</title>
        <authorList>
            <consortium name="The Broad Institute Genomics Platform"/>
            <consortium name="The Broad Institute Genome Sequencing Center for Infectious Disease"/>
            <person name="Wu L."/>
            <person name="Ma J."/>
        </authorList>
    </citation>
    <scope>NUCLEOTIDE SEQUENCE [LARGE SCALE GENOMIC DNA]</scope>
    <source>
        <strain evidence="1 2">CGMCC 1.12720</strain>
    </source>
</reference>
<gene>
    <name evidence="1" type="ORF">GCM10011375_38020</name>
</gene>
<dbReference type="EMBL" id="BMFN01000005">
    <property type="protein sequence ID" value="GGF79367.1"/>
    <property type="molecule type" value="Genomic_DNA"/>
</dbReference>
<keyword evidence="2" id="KW-1185">Reference proteome</keyword>
<proteinExistence type="predicted"/>